<reference evidence="1" key="1">
    <citation type="submission" date="2007-06" db="EMBL/GenBank/DDBJ databases">
        <title>Full length cDNA sequences from Sitka Spruce (Picea sitchensis).</title>
        <authorList>
            <person name="Ralph S.G."/>
            <person name="Chun H.E."/>
            <person name="Liao N."/>
            <person name="Ali J."/>
            <person name="Reid K."/>
            <person name="Kolosova N."/>
            <person name="Cooper N."/>
            <person name="Cullis C."/>
            <person name="Jancsik S."/>
            <person name="Moore R."/>
            <person name="Mayo M."/>
            <person name="Wagner S."/>
            <person name="Holt R.A."/>
            <person name="Jones S.J.M."/>
            <person name="Marra M.A."/>
            <person name="Ritland C.E."/>
            <person name="Ritland K."/>
            <person name="Bohlmann J."/>
        </authorList>
    </citation>
    <scope>NUCLEOTIDE SEQUENCE</scope>
    <source>
        <tissue evidence="1">Bark</tissue>
    </source>
</reference>
<accession>B8LRJ1</accession>
<proteinExistence type="evidence at transcript level"/>
<organism evidence="1">
    <name type="scientific">Picea sitchensis</name>
    <name type="common">Sitka spruce</name>
    <name type="synonym">Pinus sitchensis</name>
    <dbReference type="NCBI Taxonomy" id="3332"/>
    <lineage>
        <taxon>Eukaryota</taxon>
        <taxon>Viridiplantae</taxon>
        <taxon>Streptophyta</taxon>
        <taxon>Embryophyta</taxon>
        <taxon>Tracheophyta</taxon>
        <taxon>Spermatophyta</taxon>
        <taxon>Pinopsida</taxon>
        <taxon>Pinidae</taxon>
        <taxon>Conifers I</taxon>
        <taxon>Pinales</taxon>
        <taxon>Pinaceae</taxon>
        <taxon>Picea</taxon>
    </lineage>
</organism>
<name>B8LRJ1_PICSI</name>
<evidence type="ECO:0000313" key="1">
    <source>
        <dbReference type="EMBL" id="ABR18271.1"/>
    </source>
</evidence>
<dbReference type="AlphaFoldDB" id="B8LRJ1"/>
<protein>
    <submittedName>
        <fullName evidence="1">Uncharacterized protein</fullName>
    </submittedName>
</protein>
<dbReference type="EMBL" id="EF678523">
    <property type="protein sequence ID" value="ABR18271.1"/>
    <property type="molecule type" value="mRNA"/>
</dbReference>
<sequence length="50" mass="5567">MVFISLCGIYLRKIISASALGSLLSKKWCITHICSLLDFVGYLTSILFLN</sequence>